<evidence type="ECO:0000313" key="8">
    <source>
        <dbReference type="Proteomes" id="UP000256964"/>
    </source>
</evidence>
<reference evidence="7 8" key="1">
    <citation type="journal article" date="2018" name="Biotechnol. Biofuels">
        <title>Integrative visual omics of the white-rot fungus Polyporus brumalis exposes the biotechnological potential of its oxidative enzymes for delignifying raw plant biomass.</title>
        <authorList>
            <person name="Miyauchi S."/>
            <person name="Rancon A."/>
            <person name="Drula E."/>
            <person name="Hage H."/>
            <person name="Chaduli D."/>
            <person name="Favel A."/>
            <person name="Grisel S."/>
            <person name="Henrissat B."/>
            <person name="Herpoel-Gimbert I."/>
            <person name="Ruiz-Duenas F.J."/>
            <person name="Chevret D."/>
            <person name="Hainaut M."/>
            <person name="Lin J."/>
            <person name="Wang M."/>
            <person name="Pangilinan J."/>
            <person name="Lipzen A."/>
            <person name="Lesage-Meessen L."/>
            <person name="Navarro D."/>
            <person name="Riley R."/>
            <person name="Grigoriev I.V."/>
            <person name="Zhou S."/>
            <person name="Raouche S."/>
            <person name="Rosso M.N."/>
        </authorList>
    </citation>
    <scope>NUCLEOTIDE SEQUENCE [LARGE SCALE GENOMIC DNA]</scope>
    <source>
        <strain evidence="7 8">BRFM 1820</strain>
    </source>
</reference>
<sequence length="397" mass="44388">MSSTTVNFEIVPYELIDKLSKHPNADYYARITSMCGCNRNSPPDWPKYIAECADMLDELDENDIEFFAEDLLMPDAFLEMGFRYLTACGVSTFSVEGALYMFDPLTDELRTNPDRYVGDTAPSDVRAKAHSGAALAYWIEFNGTDADFEDTYLVERDYFGRLVDDPEGFEGRLGSLFLAVRHANASVVLGLASPVALVVGMGFKEAAEKAGVDVERARNYRPLWRAIEKMKQEMEAEKRKDEERVQAGSPYICSGPDCKIQGVHKSAMKACAGKCPLALKPRYCSKECQKKNWPQHKMLCKQGRTDGTQLAEALTSFLQPVDDTADADDAHVEDDDEHEMWGDGKTQRTPGPARIIEIPDAQSGETLRIISTTMSPREMRKFRERIMKGEATAPSPL</sequence>
<name>A0A371D3P8_9APHY</name>
<dbReference type="GO" id="GO:0008270">
    <property type="term" value="F:zinc ion binding"/>
    <property type="evidence" value="ECO:0007669"/>
    <property type="project" value="UniProtKB-KW"/>
</dbReference>
<gene>
    <name evidence="7" type="ORF">OH76DRAFT_1484988</name>
</gene>
<keyword evidence="1" id="KW-0479">Metal-binding</keyword>
<evidence type="ECO:0000256" key="5">
    <source>
        <dbReference type="SAM" id="MobiDB-lite"/>
    </source>
</evidence>
<evidence type="ECO:0000256" key="1">
    <source>
        <dbReference type="ARBA" id="ARBA00022723"/>
    </source>
</evidence>
<dbReference type="PROSITE" id="PS50865">
    <property type="entry name" value="ZF_MYND_2"/>
    <property type="match status" value="1"/>
</dbReference>
<accession>A0A371D3P8</accession>
<keyword evidence="3" id="KW-0862">Zinc</keyword>
<dbReference type="Proteomes" id="UP000256964">
    <property type="component" value="Unassembled WGS sequence"/>
</dbReference>
<feature type="compositionally biased region" description="Acidic residues" evidence="5">
    <location>
        <begin position="327"/>
        <end position="338"/>
    </location>
</feature>
<dbReference type="OrthoDB" id="432970at2759"/>
<organism evidence="7 8">
    <name type="scientific">Lentinus brumalis</name>
    <dbReference type="NCBI Taxonomy" id="2498619"/>
    <lineage>
        <taxon>Eukaryota</taxon>
        <taxon>Fungi</taxon>
        <taxon>Dikarya</taxon>
        <taxon>Basidiomycota</taxon>
        <taxon>Agaricomycotina</taxon>
        <taxon>Agaricomycetes</taxon>
        <taxon>Polyporales</taxon>
        <taxon>Polyporaceae</taxon>
        <taxon>Lentinus</taxon>
    </lineage>
</organism>
<keyword evidence="2 4" id="KW-0863">Zinc-finger</keyword>
<dbReference type="Gene3D" id="6.10.140.2220">
    <property type="match status" value="1"/>
</dbReference>
<evidence type="ECO:0000259" key="6">
    <source>
        <dbReference type="PROSITE" id="PS50865"/>
    </source>
</evidence>
<dbReference type="STRING" id="139420.A0A371D3P8"/>
<dbReference type="AlphaFoldDB" id="A0A371D3P8"/>
<dbReference type="EMBL" id="KZ857421">
    <property type="protein sequence ID" value="RDX47158.1"/>
    <property type="molecule type" value="Genomic_DNA"/>
</dbReference>
<dbReference type="Pfam" id="PF01753">
    <property type="entry name" value="zf-MYND"/>
    <property type="match status" value="1"/>
</dbReference>
<feature type="domain" description="MYND-type" evidence="6">
    <location>
        <begin position="258"/>
        <end position="300"/>
    </location>
</feature>
<evidence type="ECO:0000313" key="7">
    <source>
        <dbReference type="EMBL" id="RDX47158.1"/>
    </source>
</evidence>
<protein>
    <recommendedName>
        <fullName evidence="6">MYND-type domain-containing protein</fullName>
    </recommendedName>
</protein>
<evidence type="ECO:0000256" key="3">
    <source>
        <dbReference type="ARBA" id="ARBA00022833"/>
    </source>
</evidence>
<feature type="region of interest" description="Disordered" evidence="5">
    <location>
        <begin position="327"/>
        <end position="351"/>
    </location>
</feature>
<evidence type="ECO:0000256" key="4">
    <source>
        <dbReference type="PROSITE-ProRule" id="PRU00134"/>
    </source>
</evidence>
<dbReference type="SUPFAM" id="SSF144232">
    <property type="entry name" value="HIT/MYND zinc finger-like"/>
    <property type="match status" value="1"/>
</dbReference>
<evidence type="ECO:0000256" key="2">
    <source>
        <dbReference type="ARBA" id="ARBA00022771"/>
    </source>
</evidence>
<proteinExistence type="predicted"/>
<keyword evidence="8" id="KW-1185">Reference proteome</keyword>
<dbReference type="InterPro" id="IPR002893">
    <property type="entry name" value="Znf_MYND"/>
</dbReference>